<evidence type="ECO:0000313" key="5">
    <source>
        <dbReference type="EMBL" id="KKW32987.1"/>
    </source>
</evidence>
<accession>A0A0G1ZX54</accession>
<dbReference type="GO" id="GO:1990904">
    <property type="term" value="C:ribonucleoprotein complex"/>
    <property type="evidence" value="ECO:0007669"/>
    <property type="project" value="UniProtKB-KW"/>
</dbReference>
<dbReference type="EMBL" id="LCRI01000008">
    <property type="protein sequence ID" value="KKW32987.1"/>
    <property type="molecule type" value="Genomic_DNA"/>
</dbReference>
<dbReference type="GO" id="GO:0005840">
    <property type="term" value="C:ribosome"/>
    <property type="evidence" value="ECO:0007669"/>
    <property type="project" value="UniProtKB-KW"/>
</dbReference>
<dbReference type="Pfam" id="PF01165">
    <property type="entry name" value="Ribosomal_S21"/>
    <property type="match status" value="1"/>
</dbReference>
<reference evidence="5 6" key="1">
    <citation type="journal article" date="2015" name="Nature">
        <title>rRNA introns, odd ribosomes, and small enigmatic genomes across a large radiation of phyla.</title>
        <authorList>
            <person name="Brown C.T."/>
            <person name="Hug L.A."/>
            <person name="Thomas B.C."/>
            <person name="Sharon I."/>
            <person name="Castelle C.J."/>
            <person name="Singh A."/>
            <person name="Wilkins M.J."/>
            <person name="Williams K.H."/>
            <person name="Banfield J.F."/>
        </authorList>
    </citation>
    <scope>NUCLEOTIDE SEQUENCE [LARGE SCALE GENOMIC DNA]</scope>
</reference>
<evidence type="ECO:0000256" key="1">
    <source>
        <dbReference type="ARBA" id="ARBA00006640"/>
    </source>
</evidence>
<keyword evidence="2 5" id="KW-0689">Ribosomal protein</keyword>
<gene>
    <name evidence="5" type="ORF">UY77_C0008G0004</name>
</gene>
<protein>
    <recommendedName>
        <fullName evidence="4">Small ribosomal subunit protein bS21</fullName>
    </recommendedName>
</protein>
<proteinExistence type="inferred from homology"/>
<comment type="caution">
    <text evidence="5">The sequence shown here is derived from an EMBL/GenBank/DDBJ whole genome shotgun (WGS) entry which is preliminary data.</text>
</comment>
<name>A0A0G1ZX54_9BACT</name>
<comment type="similarity">
    <text evidence="1">Belongs to the bacterial ribosomal protein bS21 family.</text>
</comment>
<organism evidence="5 6">
    <name type="scientific">Candidatus Uhrbacteria bacterium GW2011_GWA2_53_10</name>
    <dbReference type="NCBI Taxonomy" id="1618980"/>
    <lineage>
        <taxon>Bacteria</taxon>
        <taxon>Candidatus Uhriibacteriota</taxon>
    </lineage>
</organism>
<evidence type="ECO:0000256" key="4">
    <source>
        <dbReference type="ARBA" id="ARBA00035135"/>
    </source>
</evidence>
<evidence type="ECO:0000256" key="3">
    <source>
        <dbReference type="ARBA" id="ARBA00023274"/>
    </source>
</evidence>
<sequence>MVEIKRRKGESFESLLRRFTRRVQVSGRLLEARKYRFHTKDPNTTKKKASALRRMEIRAKRDYLIKVGKLIEERPRGPRR</sequence>
<dbReference type="AlphaFoldDB" id="A0A0G1ZX54"/>
<dbReference type="GO" id="GO:0006412">
    <property type="term" value="P:translation"/>
    <property type="evidence" value="ECO:0007669"/>
    <property type="project" value="InterPro"/>
</dbReference>
<dbReference type="GO" id="GO:0003735">
    <property type="term" value="F:structural constituent of ribosome"/>
    <property type="evidence" value="ECO:0007669"/>
    <property type="project" value="InterPro"/>
</dbReference>
<dbReference type="Proteomes" id="UP000034711">
    <property type="component" value="Unassembled WGS sequence"/>
</dbReference>
<evidence type="ECO:0000313" key="6">
    <source>
        <dbReference type="Proteomes" id="UP000034711"/>
    </source>
</evidence>
<evidence type="ECO:0000256" key="2">
    <source>
        <dbReference type="ARBA" id="ARBA00022980"/>
    </source>
</evidence>
<dbReference type="InterPro" id="IPR001911">
    <property type="entry name" value="Ribosomal_bS21"/>
</dbReference>
<keyword evidence="3" id="KW-0687">Ribonucleoprotein</keyword>